<evidence type="ECO:0000256" key="1">
    <source>
        <dbReference type="ARBA" id="ARBA00022842"/>
    </source>
</evidence>
<dbReference type="EMBL" id="JANHAX010000001">
    <property type="protein sequence ID" value="MDQ2088823.1"/>
    <property type="molecule type" value="Genomic_DNA"/>
</dbReference>
<accession>A0AAE3WAA4</accession>
<dbReference type="AlphaFoldDB" id="A0AAE3WAA4"/>
<reference evidence="3" key="2">
    <citation type="submission" date="2023-02" db="EMBL/GenBank/DDBJ databases">
        <title>'Rhodoalgimonas zhirmunskyi' gen. nov., isolated from a red alga.</title>
        <authorList>
            <person name="Nedashkovskaya O.I."/>
            <person name="Otstavnykh N.Y."/>
            <person name="Bystritskaya E.P."/>
            <person name="Balabanova L.A."/>
            <person name="Isaeva M.P."/>
        </authorList>
    </citation>
    <scope>NUCLEOTIDE SEQUENCE</scope>
    <source>
        <strain evidence="3">KCTC 52189</strain>
    </source>
</reference>
<keyword evidence="4" id="KW-1185">Reference proteome</keyword>
<evidence type="ECO:0000259" key="2">
    <source>
        <dbReference type="Pfam" id="PF12804"/>
    </source>
</evidence>
<name>A0AAE3WAA4_9RHOB</name>
<reference evidence="3" key="1">
    <citation type="submission" date="2022-07" db="EMBL/GenBank/DDBJ databases">
        <authorList>
            <person name="Otstavnykh N."/>
            <person name="Isaeva M."/>
            <person name="Bystritskaya E."/>
        </authorList>
    </citation>
    <scope>NUCLEOTIDE SEQUENCE</scope>
    <source>
        <strain evidence="3">KCTC 52189</strain>
    </source>
</reference>
<evidence type="ECO:0000313" key="4">
    <source>
        <dbReference type="Proteomes" id="UP001226762"/>
    </source>
</evidence>
<dbReference type="CDD" id="cd04182">
    <property type="entry name" value="GT_2_like_f"/>
    <property type="match status" value="1"/>
</dbReference>
<keyword evidence="1" id="KW-0460">Magnesium</keyword>
<dbReference type="SUPFAM" id="SSF53448">
    <property type="entry name" value="Nucleotide-diphospho-sugar transferases"/>
    <property type="match status" value="1"/>
</dbReference>
<comment type="caution">
    <text evidence="3">The sequence shown here is derived from an EMBL/GenBank/DDBJ whole genome shotgun (WGS) entry which is preliminary data.</text>
</comment>
<protein>
    <submittedName>
        <fullName evidence="3">Nucleotidyltransferase family protein</fullName>
    </submittedName>
</protein>
<sequence>MTTVLILIPAAGAARRMRGRDKLLEDIDGEPALVRQVRRALATGARVYVPLSQEHPQRAAALAPIGSPALLSETIDGRDGMSVSIRAAARLAQSDNGDAAVDGLMILPADMPELETDDLKAVIASFTQSPDRIHRGATADGRPGHPVIFPRRLFPALDALTGDEGARSVLTGQDVCLVALPENHALTDLDTPEEWAAWSAARCPGSG</sequence>
<dbReference type="RefSeq" id="WP_306734085.1">
    <property type="nucleotide sequence ID" value="NZ_JANHAX010000001.1"/>
</dbReference>
<dbReference type="InterPro" id="IPR029044">
    <property type="entry name" value="Nucleotide-diphossugar_trans"/>
</dbReference>
<proteinExistence type="predicted"/>
<dbReference type="PANTHER" id="PTHR43777:SF1">
    <property type="entry name" value="MOLYBDENUM COFACTOR CYTIDYLYLTRANSFERASE"/>
    <property type="match status" value="1"/>
</dbReference>
<gene>
    <name evidence="3" type="ORF">NO357_02760</name>
</gene>
<dbReference type="Proteomes" id="UP001226762">
    <property type="component" value="Unassembled WGS sequence"/>
</dbReference>
<evidence type="ECO:0000313" key="3">
    <source>
        <dbReference type="EMBL" id="MDQ2088823.1"/>
    </source>
</evidence>
<organism evidence="3 4">
    <name type="scientific">Marimonas arenosa</name>
    <dbReference type="NCBI Taxonomy" id="1795305"/>
    <lineage>
        <taxon>Bacteria</taxon>
        <taxon>Pseudomonadati</taxon>
        <taxon>Pseudomonadota</taxon>
        <taxon>Alphaproteobacteria</taxon>
        <taxon>Rhodobacterales</taxon>
        <taxon>Paracoccaceae</taxon>
        <taxon>Marimonas</taxon>
    </lineage>
</organism>
<dbReference type="PANTHER" id="PTHR43777">
    <property type="entry name" value="MOLYBDENUM COFACTOR CYTIDYLYLTRANSFERASE"/>
    <property type="match status" value="1"/>
</dbReference>
<dbReference type="InterPro" id="IPR025877">
    <property type="entry name" value="MobA-like_NTP_Trfase"/>
</dbReference>
<dbReference type="Pfam" id="PF12804">
    <property type="entry name" value="NTP_transf_3"/>
    <property type="match status" value="1"/>
</dbReference>
<dbReference type="GO" id="GO:0016779">
    <property type="term" value="F:nucleotidyltransferase activity"/>
    <property type="evidence" value="ECO:0007669"/>
    <property type="project" value="UniProtKB-ARBA"/>
</dbReference>
<dbReference type="Gene3D" id="3.90.550.10">
    <property type="entry name" value="Spore Coat Polysaccharide Biosynthesis Protein SpsA, Chain A"/>
    <property type="match status" value="1"/>
</dbReference>
<feature type="domain" description="MobA-like NTP transferase" evidence="2">
    <location>
        <begin position="7"/>
        <end position="171"/>
    </location>
</feature>